<organism evidence="3 4">
    <name type="scientific">Paracidovorax wautersii</name>
    <dbReference type="NCBI Taxonomy" id="1177982"/>
    <lineage>
        <taxon>Bacteria</taxon>
        <taxon>Pseudomonadati</taxon>
        <taxon>Pseudomonadota</taxon>
        <taxon>Betaproteobacteria</taxon>
        <taxon>Burkholderiales</taxon>
        <taxon>Comamonadaceae</taxon>
        <taxon>Paracidovorax</taxon>
    </lineage>
</organism>
<evidence type="ECO:0000259" key="2">
    <source>
        <dbReference type="SMART" id="SM01080"/>
    </source>
</evidence>
<accession>A0A1I2GUA3</accession>
<dbReference type="RefSeq" id="WP_092941120.1">
    <property type="nucleotide sequence ID" value="NZ_FONX01000016.1"/>
</dbReference>
<dbReference type="Pfam" id="PF05226">
    <property type="entry name" value="CHASE2"/>
    <property type="match status" value="1"/>
</dbReference>
<keyword evidence="4" id="KW-1185">Reference proteome</keyword>
<dbReference type="AlphaFoldDB" id="A0A1I2GUA3"/>
<evidence type="ECO:0000313" key="3">
    <source>
        <dbReference type="EMBL" id="SFF20151.1"/>
    </source>
</evidence>
<feature type="transmembrane region" description="Helical" evidence="1">
    <location>
        <begin position="305"/>
        <end position="324"/>
    </location>
</feature>
<dbReference type="SMART" id="SM01080">
    <property type="entry name" value="CHASE2"/>
    <property type="match status" value="1"/>
</dbReference>
<evidence type="ECO:0000313" key="4">
    <source>
        <dbReference type="Proteomes" id="UP000199119"/>
    </source>
</evidence>
<feature type="transmembrane region" description="Helical" evidence="1">
    <location>
        <begin position="330"/>
        <end position="350"/>
    </location>
</feature>
<gene>
    <name evidence="3" type="ORF">SAMN04489711_11690</name>
</gene>
<name>A0A1I2GUA3_9BURK</name>
<dbReference type="InterPro" id="IPR007890">
    <property type="entry name" value="CHASE2"/>
</dbReference>
<dbReference type="EMBL" id="FONX01000016">
    <property type="protein sequence ID" value="SFF20151.1"/>
    <property type="molecule type" value="Genomic_DNA"/>
</dbReference>
<feature type="domain" description="CHASE2" evidence="2">
    <location>
        <begin position="43"/>
        <end position="299"/>
    </location>
</feature>
<keyword evidence="1" id="KW-0812">Transmembrane</keyword>
<dbReference type="Proteomes" id="UP000199119">
    <property type="component" value="Unassembled WGS sequence"/>
</dbReference>
<feature type="transmembrane region" description="Helical" evidence="1">
    <location>
        <begin position="282"/>
        <end position="298"/>
    </location>
</feature>
<sequence length="390" mass="41548">MRGIPFLFSARRLRARRPPFAQVAAVGALAVLLVWAASLSQPWNRLETMAFDAFTRLSAPGRSTLPVVLLAVDGASPSSLPERRTHARLLQRLHAGGAAAVGFDLPFSEPSTPEDDAAFEQAIAASSAVVLPAEGAGDAGRPLRRFVSAGALVGDASLQPDGDGVVRRASVHVHSLASRLAALADARAAREARAAAPSEYVVYRGPPGTFDTLPYEAALLPGRLPPDFFRGKVVLVGAVQAGLRSPFSWGWSDARPFPPMELHATLIDNQLTGARLRSVDSGWSPVVLMLALPLLLAAGWRWPVVAAPFALLLAAGAVGASWLLFQRGLWWPPVFPAGAVLAGWGAVAWWRGGWPGRRRAAGFGRGSAREPKREETLSKRNVWQAFAKPD</sequence>
<proteinExistence type="predicted"/>
<dbReference type="OrthoDB" id="9802500at2"/>
<keyword evidence="1" id="KW-0472">Membrane</keyword>
<keyword evidence="1" id="KW-1133">Transmembrane helix</keyword>
<reference evidence="4" key="1">
    <citation type="submission" date="2016-10" db="EMBL/GenBank/DDBJ databases">
        <authorList>
            <person name="Varghese N."/>
            <person name="Submissions S."/>
        </authorList>
    </citation>
    <scope>NUCLEOTIDE SEQUENCE [LARGE SCALE GENOMIC DNA]</scope>
    <source>
        <strain evidence="4">DSM 27981</strain>
    </source>
</reference>
<protein>
    <submittedName>
        <fullName evidence="3">Sensor domain CHASE2-containing protein</fullName>
    </submittedName>
</protein>
<dbReference type="STRING" id="1177982.SAMN04489711_11690"/>
<evidence type="ECO:0000256" key="1">
    <source>
        <dbReference type="SAM" id="Phobius"/>
    </source>
</evidence>